<evidence type="ECO:0000313" key="12">
    <source>
        <dbReference type="EMBL" id="CAE2325667.1"/>
    </source>
</evidence>
<dbReference type="InterPro" id="IPR011992">
    <property type="entry name" value="EF-hand-dom_pair"/>
</dbReference>
<dbReference type="GO" id="GO:0005739">
    <property type="term" value="C:mitochondrion"/>
    <property type="evidence" value="ECO:0007669"/>
    <property type="project" value="TreeGrafter"/>
</dbReference>
<protein>
    <recommendedName>
        <fullName evidence="11">EF-hand domain-containing protein</fullName>
    </recommendedName>
</protein>
<feature type="domain" description="EF-hand" evidence="11">
    <location>
        <begin position="428"/>
        <end position="463"/>
    </location>
</feature>
<evidence type="ECO:0000256" key="5">
    <source>
        <dbReference type="ARBA" id="ARBA00022723"/>
    </source>
</evidence>
<sequence>MVSPEMVYIRGEEMTTYCMDLILDKWIYPHVDTSKWEFFDLSCKSRDETDDQVLRDAVKAGKRVGSIFKEPTVTPSAEQRKSMGLKKALPSPNGAMRRGWNGITISRDTIHIEGLKLGFEKPVLFERHAVGGEYGAGYDTVGSGVLNTIFTAENGKTIVVDSRQLDNKSNAVVTYHNPLDNVEDMAHIFFQRCLEAEVTPYVVTKKTVFKWQEPFWLKFKEVFDEHYRAEFLGRGLILKTGGELQHLISDAATMQIIRWTGGGFGMAAHNYDGDMLTDEIAQIHRSPGFITSNLIGKNDDGSLIKEFEASHGTVADMWHAHLEGKETSLNPLGLVEALIGAMQHSVALHKGPHELHDFANKIRRCMHLAFTNGLGTRDLAGPEGLTTEKFVDAIAELLNDAPLDQVIDKYNPQHNVTKQAADASTFDIDEQAMKKLFEDLDTNKDGSLCYKEFAQGLKRLNVAPKKGKRLRMLRISLEDPV</sequence>
<evidence type="ECO:0000256" key="1">
    <source>
        <dbReference type="ARBA" id="ARBA00001936"/>
    </source>
</evidence>
<dbReference type="GO" id="GO:0006739">
    <property type="term" value="P:NADP+ metabolic process"/>
    <property type="evidence" value="ECO:0007669"/>
    <property type="project" value="TreeGrafter"/>
</dbReference>
<proteinExistence type="inferred from homology"/>
<dbReference type="GO" id="GO:0006102">
    <property type="term" value="P:isocitrate metabolic process"/>
    <property type="evidence" value="ECO:0007669"/>
    <property type="project" value="InterPro"/>
</dbReference>
<dbReference type="EMBL" id="HBKN01038317">
    <property type="protein sequence ID" value="CAE2325667.1"/>
    <property type="molecule type" value="Transcribed_RNA"/>
</dbReference>
<feature type="region of interest" description="Disordered" evidence="10">
    <location>
        <begin position="72"/>
        <end position="93"/>
    </location>
</feature>
<dbReference type="SMART" id="SM00054">
    <property type="entry name" value="EFh"/>
    <property type="match status" value="1"/>
</dbReference>
<dbReference type="AlphaFoldDB" id="A0A6U6C9A3"/>
<evidence type="ECO:0000259" key="11">
    <source>
        <dbReference type="PROSITE" id="PS50222"/>
    </source>
</evidence>
<keyword evidence="8" id="KW-0560">Oxidoreductase</keyword>
<dbReference type="PROSITE" id="PS50222">
    <property type="entry name" value="EF_HAND_2"/>
    <property type="match status" value="1"/>
</dbReference>
<dbReference type="EMBL" id="HBKN01038318">
    <property type="protein sequence ID" value="CAE2325668.1"/>
    <property type="molecule type" value="Transcribed_RNA"/>
</dbReference>
<evidence type="ECO:0000256" key="8">
    <source>
        <dbReference type="ARBA" id="ARBA00023002"/>
    </source>
</evidence>
<dbReference type="PROSITE" id="PS00018">
    <property type="entry name" value="EF_HAND_1"/>
    <property type="match status" value="1"/>
</dbReference>
<dbReference type="Gene3D" id="1.10.238.10">
    <property type="entry name" value="EF-hand"/>
    <property type="match status" value="1"/>
</dbReference>
<dbReference type="SUPFAM" id="SSF47473">
    <property type="entry name" value="EF-hand"/>
    <property type="match status" value="1"/>
</dbReference>
<dbReference type="SUPFAM" id="SSF53659">
    <property type="entry name" value="Isocitrate/Isopropylmalate dehydrogenase-like"/>
    <property type="match status" value="1"/>
</dbReference>
<dbReference type="Pfam" id="PF00180">
    <property type="entry name" value="Iso_dh"/>
    <property type="match status" value="1"/>
</dbReference>
<comment type="cofactor">
    <cofactor evidence="1">
        <name>Mn(2+)</name>
        <dbReference type="ChEBI" id="CHEBI:29035"/>
    </cofactor>
</comment>
<comment type="cofactor">
    <cofactor evidence="2">
        <name>Mg(2+)</name>
        <dbReference type="ChEBI" id="CHEBI:18420"/>
    </cofactor>
</comment>
<keyword evidence="7" id="KW-0460">Magnesium</keyword>
<keyword evidence="6" id="KW-0106">Calcium</keyword>
<dbReference type="GO" id="GO:0006099">
    <property type="term" value="P:tricarboxylic acid cycle"/>
    <property type="evidence" value="ECO:0007669"/>
    <property type="project" value="UniProtKB-KW"/>
</dbReference>
<evidence type="ECO:0000256" key="10">
    <source>
        <dbReference type="SAM" id="MobiDB-lite"/>
    </source>
</evidence>
<dbReference type="GO" id="GO:0005509">
    <property type="term" value="F:calcium ion binding"/>
    <property type="evidence" value="ECO:0007669"/>
    <property type="project" value="InterPro"/>
</dbReference>
<comment type="similarity">
    <text evidence="3">Belongs to the isocitrate and isopropylmalate dehydrogenases family.</text>
</comment>
<keyword evidence="4" id="KW-0816">Tricarboxylic acid cycle</keyword>
<dbReference type="InterPro" id="IPR002048">
    <property type="entry name" value="EF_hand_dom"/>
</dbReference>
<evidence type="ECO:0000256" key="3">
    <source>
        <dbReference type="ARBA" id="ARBA00007769"/>
    </source>
</evidence>
<dbReference type="InterPro" id="IPR018247">
    <property type="entry name" value="EF_Hand_1_Ca_BS"/>
</dbReference>
<dbReference type="OMA" id="HGTVQRH"/>
<keyword evidence="9" id="KW-0464">Manganese</keyword>
<keyword evidence="5" id="KW-0479">Metal-binding</keyword>
<dbReference type="PANTHER" id="PTHR11822:SF21">
    <property type="entry name" value="ISOCITRATE DEHYDROGENASE [NADP], MITOCHONDRIAL"/>
    <property type="match status" value="1"/>
</dbReference>
<gene>
    <name evidence="12" type="ORF">GTHE00462_LOCUS30049</name>
    <name evidence="13" type="ORF">GTHE00462_LOCUS30050</name>
</gene>
<name>A0A6U6C9A3_GUITH</name>
<evidence type="ECO:0000256" key="2">
    <source>
        <dbReference type="ARBA" id="ARBA00001946"/>
    </source>
</evidence>
<accession>A0A6U6C9A3</accession>
<dbReference type="InterPro" id="IPR024084">
    <property type="entry name" value="IsoPropMal-DH-like_dom"/>
</dbReference>
<evidence type="ECO:0000256" key="9">
    <source>
        <dbReference type="ARBA" id="ARBA00023211"/>
    </source>
</evidence>
<organism evidence="13">
    <name type="scientific">Guillardia theta</name>
    <name type="common">Cryptophyte</name>
    <name type="synonym">Cryptomonas phi</name>
    <dbReference type="NCBI Taxonomy" id="55529"/>
    <lineage>
        <taxon>Eukaryota</taxon>
        <taxon>Cryptophyceae</taxon>
        <taxon>Pyrenomonadales</taxon>
        <taxon>Geminigeraceae</taxon>
        <taxon>Guillardia</taxon>
    </lineage>
</organism>
<dbReference type="SMART" id="SM01329">
    <property type="entry name" value="Iso_dh"/>
    <property type="match status" value="1"/>
</dbReference>
<dbReference type="Gene3D" id="3.40.718.10">
    <property type="entry name" value="Isopropylmalate Dehydrogenase"/>
    <property type="match status" value="1"/>
</dbReference>
<dbReference type="SMR" id="A0A6U6C9A3"/>
<dbReference type="PANTHER" id="PTHR11822">
    <property type="entry name" value="NADP-SPECIFIC ISOCITRATE DEHYDROGENASE"/>
    <property type="match status" value="1"/>
</dbReference>
<evidence type="ECO:0000256" key="6">
    <source>
        <dbReference type="ARBA" id="ARBA00022837"/>
    </source>
</evidence>
<reference evidence="13" key="1">
    <citation type="submission" date="2021-01" db="EMBL/GenBank/DDBJ databases">
        <authorList>
            <person name="Corre E."/>
            <person name="Pelletier E."/>
            <person name="Niang G."/>
            <person name="Scheremetjew M."/>
            <person name="Finn R."/>
            <person name="Kale V."/>
            <person name="Holt S."/>
            <person name="Cochrane G."/>
            <person name="Meng A."/>
            <person name="Brown T."/>
            <person name="Cohen L."/>
        </authorList>
    </citation>
    <scope>NUCLEOTIDE SEQUENCE</scope>
    <source>
        <strain evidence="13">CCMP 2712</strain>
    </source>
</reference>
<evidence type="ECO:0000256" key="7">
    <source>
        <dbReference type="ARBA" id="ARBA00022842"/>
    </source>
</evidence>
<dbReference type="InterPro" id="IPR004790">
    <property type="entry name" value="Isocitrate_DH_NADP"/>
</dbReference>
<dbReference type="GO" id="GO:0004450">
    <property type="term" value="F:isocitrate dehydrogenase (NADP+) activity"/>
    <property type="evidence" value="ECO:0007669"/>
    <property type="project" value="InterPro"/>
</dbReference>
<evidence type="ECO:0000256" key="4">
    <source>
        <dbReference type="ARBA" id="ARBA00022532"/>
    </source>
</evidence>
<evidence type="ECO:0000313" key="13">
    <source>
        <dbReference type="EMBL" id="CAE2325668.1"/>
    </source>
</evidence>